<dbReference type="AlphaFoldDB" id="A0A9J6EVU4"/>
<evidence type="ECO:0000313" key="2">
    <source>
        <dbReference type="EMBL" id="KAH8038470.1"/>
    </source>
</evidence>
<evidence type="ECO:0000256" key="1">
    <source>
        <dbReference type="SAM" id="MobiDB-lite"/>
    </source>
</evidence>
<reference evidence="2" key="2">
    <citation type="submission" date="2021-09" db="EMBL/GenBank/DDBJ databases">
        <authorList>
            <person name="Jia N."/>
            <person name="Wang J."/>
            <person name="Shi W."/>
            <person name="Du L."/>
            <person name="Sun Y."/>
            <person name="Zhan W."/>
            <person name="Jiang J."/>
            <person name="Wang Q."/>
            <person name="Zhang B."/>
            <person name="Ji P."/>
            <person name="Sakyi L.B."/>
            <person name="Cui X."/>
            <person name="Yuan T."/>
            <person name="Jiang B."/>
            <person name="Yang W."/>
            <person name="Lam T.T.-Y."/>
            <person name="Chang Q."/>
            <person name="Ding S."/>
            <person name="Wang X."/>
            <person name="Zhu J."/>
            <person name="Ruan X."/>
            <person name="Zhao L."/>
            <person name="Wei J."/>
            <person name="Que T."/>
            <person name="Du C."/>
            <person name="Cheng J."/>
            <person name="Dai P."/>
            <person name="Han X."/>
            <person name="Huang E."/>
            <person name="Gao Y."/>
            <person name="Liu J."/>
            <person name="Shao H."/>
            <person name="Ye R."/>
            <person name="Li L."/>
            <person name="Wei W."/>
            <person name="Wang X."/>
            <person name="Wang C."/>
            <person name="Huo Q."/>
            <person name="Li W."/>
            <person name="Guo W."/>
            <person name="Chen H."/>
            <person name="Chen S."/>
            <person name="Zhou L."/>
            <person name="Zhou L."/>
            <person name="Ni X."/>
            <person name="Tian J."/>
            <person name="Zhou Y."/>
            <person name="Sheng Y."/>
            <person name="Liu T."/>
            <person name="Pan Y."/>
            <person name="Xia L."/>
            <person name="Li J."/>
            <person name="Zhao F."/>
            <person name="Cao W."/>
        </authorList>
    </citation>
    <scope>NUCLEOTIDE SEQUENCE</scope>
    <source>
        <strain evidence="2">Rmic-2018</strain>
        <tissue evidence="2">Larvae</tissue>
    </source>
</reference>
<sequence>MPSSQQSSRRERRKSTKRAPRRPHPTTSAPPKSSKRASRRPVPTPSATPLVPKTPRRSVATWARQEGQEMPRYFASDAPWKAQQRIRRDLPLDCVPWPFRSCTLANIEKAAGDAQLPTESAVEFCATCHVTVHYQCHYKGAMHVARTKAAAKGMATTGKASEPAPLSQCTDTDLAALCRQQMGEDPHFAALLSGLPPPATSDGPPTDNVATMDVDRLLELWGHTEPSPPPPPVTLQQANISFFFISQVCWLWFFSRSCRARLRLAVAHCVFACMGDDRLLLQTSI</sequence>
<keyword evidence="3" id="KW-1185">Reference proteome</keyword>
<evidence type="ECO:0000313" key="3">
    <source>
        <dbReference type="Proteomes" id="UP000821866"/>
    </source>
</evidence>
<feature type="compositionally biased region" description="Basic residues" evidence="1">
    <location>
        <begin position="10"/>
        <end position="24"/>
    </location>
</feature>
<dbReference type="Proteomes" id="UP000821866">
    <property type="component" value="Chromosome 1"/>
</dbReference>
<organism evidence="2 3">
    <name type="scientific">Rhipicephalus microplus</name>
    <name type="common">Cattle tick</name>
    <name type="synonym">Boophilus microplus</name>
    <dbReference type="NCBI Taxonomy" id="6941"/>
    <lineage>
        <taxon>Eukaryota</taxon>
        <taxon>Metazoa</taxon>
        <taxon>Ecdysozoa</taxon>
        <taxon>Arthropoda</taxon>
        <taxon>Chelicerata</taxon>
        <taxon>Arachnida</taxon>
        <taxon>Acari</taxon>
        <taxon>Parasitiformes</taxon>
        <taxon>Ixodida</taxon>
        <taxon>Ixodoidea</taxon>
        <taxon>Ixodidae</taxon>
        <taxon>Rhipicephalinae</taxon>
        <taxon>Rhipicephalus</taxon>
        <taxon>Boophilus</taxon>
    </lineage>
</organism>
<proteinExistence type="predicted"/>
<dbReference type="EMBL" id="JABSTU010000001">
    <property type="protein sequence ID" value="KAH8038470.1"/>
    <property type="molecule type" value="Genomic_DNA"/>
</dbReference>
<name>A0A9J6EVU4_RHIMP</name>
<feature type="region of interest" description="Disordered" evidence="1">
    <location>
        <begin position="1"/>
        <end position="58"/>
    </location>
</feature>
<gene>
    <name evidence="2" type="ORF">HPB51_001643</name>
</gene>
<comment type="caution">
    <text evidence="2">The sequence shown here is derived from an EMBL/GenBank/DDBJ whole genome shotgun (WGS) entry which is preliminary data.</text>
</comment>
<accession>A0A9J6EVU4</accession>
<reference evidence="2" key="1">
    <citation type="journal article" date="2020" name="Cell">
        <title>Large-Scale Comparative Analyses of Tick Genomes Elucidate Their Genetic Diversity and Vector Capacities.</title>
        <authorList>
            <consortium name="Tick Genome and Microbiome Consortium (TIGMIC)"/>
            <person name="Jia N."/>
            <person name="Wang J."/>
            <person name="Shi W."/>
            <person name="Du L."/>
            <person name="Sun Y."/>
            <person name="Zhan W."/>
            <person name="Jiang J.F."/>
            <person name="Wang Q."/>
            <person name="Zhang B."/>
            <person name="Ji P."/>
            <person name="Bell-Sakyi L."/>
            <person name="Cui X.M."/>
            <person name="Yuan T.T."/>
            <person name="Jiang B.G."/>
            <person name="Yang W.F."/>
            <person name="Lam T.T."/>
            <person name="Chang Q.C."/>
            <person name="Ding S.J."/>
            <person name="Wang X.J."/>
            <person name="Zhu J.G."/>
            <person name="Ruan X.D."/>
            <person name="Zhao L."/>
            <person name="Wei J.T."/>
            <person name="Ye R.Z."/>
            <person name="Que T.C."/>
            <person name="Du C.H."/>
            <person name="Zhou Y.H."/>
            <person name="Cheng J.X."/>
            <person name="Dai P.F."/>
            <person name="Guo W.B."/>
            <person name="Han X.H."/>
            <person name="Huang E.J."/>
            <person name="Li L.F."/>
            <person name="Wei W."/>
            <person name="Gao Y.C."/>
            <person name="Liu J.Z."/>
            <person name="Shao H.Z."/>
            <person name="Wang X."/>
            <person name="Wang C.C."/>
            <person name="Yang T.C."/>
            <person name="Huo Q.B."/>
            <person name="Li W."/>
            <person name="Chen H.Y."/>
            <person name="Chen S.E."/>
            <person name="Zhou L.G."/>
            <person name="Ni X.B."/>
            <person name="Tian J.H."/>
            <person name="Sheng Y."/>
            <person name="Liu T."/>
            <person name="Pan Y.S."/>
            <person name="Xia L.Y."/>
            <person name="Li J."/>
            <person name="Zhao F."/>
            <person name="Cao W.C."/>
        </authorList>
    </citation>
    <scope>NUCLEOTIDE SEQUENCE</scope>
    <source>
        <strain evidence="2">Rmic-2018</strain>
    </source>
</reference>
<protein>
    <submittedName>
        <fullName evidence="2">Uncharacterized protein</fullName>
    </submittedName>
</protein>